<dbReference type="Proteomes" id="UP000443090">
    <property type="component" value="Unassembled WGS sequence"/>
</dbReference>
<feature type="region of interest" description="Disordered" evidence="1">
    <location>
        <begin position="275"/>
        <end position="334"/>
    </location>
</feature>
<protein>
    <recommendedName>
        <fullName evidence="4">VWFA domain-containing protein</fullName>
    </recommendedName>
</protein>
<feature type="compositionally biased region" description="Low complexity" evidence="1">
    <location>
        <begin position="60"/>
        <end position="71"/>
    </location>
</feature>
<name>A0A8H8RG84_9HELO</name>
<dbReference type="EMBL" id="QGMI01001566">
    <property type="protein sequence ID" value="TVY32799.1"/>
    <property type="molecule type" value="Genomic_DNA"/>
</dbReference>
<dbReference type="CDD" id="cd00198">
    <property type="entry name" value="vWFA"/>
    <property type="match status" value="1"/>
</dbReference>
<feature type="compositionally biased region" description="Polar residues" evidence="1">
    <location>
        <begin position="275"/>
        <end position="285"/>
    </location>
</feature>
<accession>A0A8H8RG84</accession>
<gene>
    <name evidence="2" type="ORF">LOCC1_G008712</name>
</gene>
<dbReference type="AlphaFoldDB" id="A0A8H8RG84"/>
<dbReference type="OrthoDB" id="2142598at2759"/>
<feature type="compositionally biased region" description="Basic and acidic residues" evidence="1">
    <location>
        <begin position="292"/>
        <end position="317"/>
    </location>
</feature>
<evidence type="ECO:0000313" key="3">
    <source>
        <dbReference type="Proteomes" id="UP000443090"/>
    </source>
</evidence>
<dbReference type="Gene3D" id="3.40.50.410">
    <property type="entry name" value="von Willebrand factor, type A domain"/>
    <property type="match status" value="1"/>
</dbReference>
<evidence type="ECO:0000313" key="2">
    <source>
        <dbReference type="EMBL" id="TVY32799.1"/>
    </source>
</evidence>
<dbReference type="InterPro" id="IPR036465">
    <property type="entry name" value="vWFA_dom_sf"/>
</dbReference>
<evidence type="ECO:0000256" key="1">
    <source>
        <dbReference type="SAM" id="MobiDB-lite"/>
    </source>
</evidence>
<keyword evidence="3" id="KW-1185">Reference proteome</keyword>
<proteinExistence type="predicted"/>
<organism evidence="2 3">
    <name type="scientific">Lachnellula occidentalis</name>
    <dbReference type="NCBI Taxonomy" id="215460"/>
    <lineage>
        <taxon>Eukaryota</taxon>
        <taxon>Fungi</taxon>
        <taxon>Dikarya</taxon>
        <taxon>Ascomycota</taxon>
        <taxon>Pezizomycotina</taxon>
        <taxon>Leotiomycetes</taxon>
        <taxon>Helotiales</taxon>
        <taxon>Lachnaceae</taxon>
        <taxon>Lachnellula</taxon>
    </lineage>
</organism>
<feature type="region of interest" description="Disordered" evidence="1">
    <location>
        <begin position="42"/>
        <end position="112"/>
    </location>
</feature>
<dbReference type="SUPFAM" id="SSF53300">
    <property type="entry name" value="vWA-like"/>
    <property type="match status" value="1"/>
</dbReference>
<sequence length="778" mass="86983">MLPSETDIANFIAFAPEADEGKAFVFLEGSNSVEEAVSQFYENPEKYSEPPQPAAVPAYSMSSMSTPVTSPRDAKGPSSSDAKEAKAPVYSPPPYAPPPGTTAMQQQQQHQPHTNPIIQAGHVRARDEQEMQNLLQSVQMANGIYNSDIEPEHEFDGYCNCSVHRYKYRKMARLDVQKMWSKAVMYPGEKAYHDCYQASLFTNNPYRYRIVSPYGNFLFSSYSIPKPNPAYYASSVHQTIALNAALNAEAQASIDAKEPRINIWNVEQLDSSMSKMTLATDSSSQADDEELPVEKVSGEKGGAEKGSAEKGGDEKSSTGKRQSMAGPVVNSKAEGSKLSRFASLKKAVGMKSPEEKAVAKTQKMGATGRVLRNAVLEEEQGRWPTLQWRQIVATYQEKVGMTEKIAHLRAHQPTQYLHLLRAGYFEPIPVAWANLASNPLKFSIEAASGWRGITPAWRGYEDTAEERLYWVFNHREGGAGVRIKPDIISTMDMARARMASAVEPPPAYFSPTDTCHVQHTSQGYSKQVMPAPFIPFDAPEVSTDDTMILLDVSGSMDFDPVRPVYNQYLITGYTRSTQPRNKDVAKAIIRRFTDAMANHDHNFRGYDFTTFANQAKYIGVVNHQNLDAMWQNVRIGGGTRVMTGWQKIKELHFQKHSESATHHPVYGWQAGPQTPMLRMLLLLDGEATDMDEFELDLLGLSWVHVTIFLIGVDGCPHHHRHANELQRISQVNHHVSFVDAQGNTPERFVTHELLKRHLGYEVTMSEFEELEQPPPYAG</sequence>
<evidence type="ECO:0008006" key="4">
    <source>
        <dbReference type="Google" id="ProtNLM"/>
    </source>
</evidence>
<comment type="caution">
    <text evidence="2">The sequence shown here is derived from an EMBL/GenBank/DDBJ whole genome shotgun (WGS) entry which is preliminary data.</text>
</comment>
<feature type="compositionally biased region" description="Pro residues" evidence="1">
    <location>
        <begin position="90"/>
        <end position="100"/>
    </location>
</feature>
<reference evidence="2 3" key="1">
    <citation type="submission" date="2018-05" db="EMBL/GenBank/DDBJ databases">
        <title>Genome sequencing and assembly of the regulated plant pathogen Lachnellula willkommii and related sister species for the development of diagnostic species identification markers.</title>
        <authorList>
            <person name="Giroux E."/>
            <person name="Bilodeau G."/>
        </authorList>
    </citation>
    <scope>NUCLEOTIDE SEQUENCE [LARGE SCALE GENOMIC DNA]</scope>
    <source>
        <strain evidence="2 3">CBS 160.35</strain>
    </source>
</reference>